<sequence>MCSVTSRPAKYKDPLTDLPYATPGAFKLIREKYTEFLRKKGIDYGNVED</sequence>
<accession>A0A3P7P426</accession>
<reference evidence="2 3" key="1">
    <citation type="submission" date="2018-11" db="EMBL/GenBank/DDBJ databases">
        <authorList>
            <consortium name="Pathogen Informatics"/>
        </authorList>
    </citation>
    <scope>NUCLEOTIDE SEQUENCE [LARGE SCALE GENOMIC DNA]</scope>
</reference>
<dbReference type="EMBL" id="UYRT01091699">
    <property type="protein sequence ID" value="VDN37361.1"/>
    <property type="molecule type" value="Genomic_DNA"/>
</dbReference>
<evidence type="ECO:0000313" key="2">
    <source>
        <dbReference type="EMBL" id="VDN37361.1"/>
    </source>
</evidence>
<keyword evidence="3" id="KW-1185">Reference proteome</keyword>
<proteinExistence type="predicted"/>
<evidence type="ECO:0000313" key="3">
    <source>
        <dbReference type="Proteomes" id="UP000271098"/>
    </source>
</evidence>
<dbReference type="InterPro" id="IPR013272">
    <property type="entry name" value="Vps72/YL1_C"/>
</dbReference>
<gene>
    <name evidence="2" type="ORF">GPUH_LOCUS21036</name>
</gene>
<dbReference type="SMART" id="SM00993">
    <property type="entry name" value="YL1_C"/>
    <property type="match status" value="1"/>
</dbReference>
<organism evidence="2 3">
    <name type="scientific">Gongylonema pulchrum</name>
    <dbReference type="NCBI Taxonomy" id="637853"/>
    <lineage>
        <taxon>Eukaryota</taxon>
        <taxon>Metazoa</taxon>
        <taxon>Ecdysozoa</taxon>
        <taxon>Nematoda</taxon>
        <taxon>Chromadorea</taxon>
        <taxon>Rhabditida</taxon>
        <taxon>Spirurina</taxon>
        <taxon>Spiruromorpha</taxon>
        <taxon>Spiruroidea</taxon>
        <taxon>Gongylonematidae</taxon>
        <taxon>Gongylonema</taxon>
    </lineage>
</organism>
<feature type="domain" description="Vps72/YL1 C-terminal" evidence="1">
    <location>
        <begin position="1"/>
        <end position="29"/>
    </location>
</feature>
<dbReference type="Pfam" id="PF08265">
    <property type="entry name" value="YL1_C"/>
    <property type="match status" value="1"/>
</dbReference>
<dbReference type="Proteomes" id="UP000271098">
    <property type="component" value="Unassembled WGS sequence"/>
</dbReference>
<evidence type="ECO:0000259" key="1">
    <source>
        <dbReference type="SMART" id="SM00993"/>
    </source>
</evidence>
<dbReference type="AlphaFoldDB" id="A0A3P7P426"/>
<name>A0A3P7P426_9BILA</name>
<protein>
    <recommendedName>
        <fullName evidence="1">Vps72/YL1 C-terminal domain-containing protein</fullName>
    </recommendedName>
</protein>
<dbReference type="OrthoDB" id="78296at2759"/>